<evidence type="ECO:0000313" key="1">
    <source>
        <dbReference type="EMBL" id="MBN7810100.1"/>
    </source>
</evidence>
<evidence type="ECO:0000313" key="2">
    <source>
        <dbReference type="Proteomes" id="UP000664317"/>
    </source>
</evidence>
<dbReference type="RefSeq" id="WP_206576886.1">
    <property type="nucleotide sequence ID" value="NZ_JAFKCT010000001.1"/>
</dbReference>
<reference evidence="1 2" key="1">
    <citation type="submission" date="2021-03" db="EMBL/GenBank/DDBJ databases">
        <title>novel species isolated from a fishpond in China.</title>
        <authorList>
            <person name="Lu H."/>
            <person name="Cai Z."/>
        </authorList>
    </citation>
    <scope>NUCLEOTIDE SEQUENCE [LARGE SCALE GENOMIC DNA]</scope>
    <source>
        <strain evidence="1 2">H41</strain>
    </source>
</reference>
<protein>
    <recommendedName>
        <fullName evidence="3">Addiction module component</fullName>
    </recommendedName>
</protein>
<keyword evidence="2" id="KW-1185">Reference proteome</keyword>
<sequence>MELEKRKVSLIAWITQLENEKVLEKLERLKTDSIEENVPDEILDLLKLSEQCPEDRLVRHTQTKDLLSRK</sequence>
<dbReference type="EMBL" id="JAFKCT010000001">
    <property type="protein sequence ID" value="MBN7810100.1"/>
    <property type="molecule type" value="Genomic_DNA"/>
</dbReference>
<organism evidence="1 2">
    <name type="scientific">Algoriphagus oliviformis</name>
    <dbReference type="NCBI Taxonomy" id="2811231"/>
    <lineage>
        <taxon>Bacteria</taxon>
        <taxon>Pseudomonadati</taxon>
        <taxon>Bacteroidota</taxon>
        <taxon>Cytophagia</taxon>
        <taxon>Cytophagales</taxon>
        <taxon>Cyclobacteriaceae</taxon>
        <taxon>Algoriphagus</taxon>
    </lineage>
</organism>
<comment type="caution">
    <text evidence="1">The sequence shown here is derived from an EMBL/GenBank/DDBJ whole genome shotgun (WGS) entry which is preliminary data.</text>
</comment>
<dbReference type="Proteomes" id="UP000664317">
    <property type="component" value="Unassembled WGS sequence"/>
</dbReference>
<name>A0ABS3C1N9_9BACT</name>
<proteinExistence type="predicted"/>
<gene>
    <name evidence="1" type="ORF">J0A68_03975</name>
</gene>
<accession>A0ABS3C1N9</accession>
<evidence type="ECO:0008006" key="3">
    <source>
        <dbReference type="Google" id="ProtNLM"/>
    </source>
</evidence>